<dbReference type="InterPro" id="IPR004143">
    <property type="entry name" value="BPL_LPL_catalytic"/>
</dbReference>
<keyword evidence="2" id="KW-0436">Ligase</keyword>
<sequence>MAGSSPGAYTVHLHARTPEELQTSRQRLAQGELVTSKSQPGSSLPVHVQVGPAAAGKAGPGLDADAYFGALQTRALGGVLLAAAELPSTQTLLQDNAALVPDGAVAVANRQVAGKGRGQNRWTSPDGCLMFSVCTELDISGVRLPFVQYVASLAVVHAIQEQARARLQGASLDVRIKWPNDLYAGGLKLGGVLCHSVYRARLFATVTGVGLNLANTEPTTCVDALIAARHAELALPGAAAPVPREALLAGIMGQLEAMLGVLAAQGFDSLQAAYLDAWLHSGQQVELEEHEGGDGAMRRVSLTVQGLTPGGYLLATDAAGKGFELHPDGNSLDFFQGLVRRKALQ</sequence>
<comment type="caution">
    <text evidence="4">The sequence shown here is derived from an EMBL/GenBank/DDBJ whole genome shotgun (WGS) entry which is preliminary data.</text>
</comment>
<dbReference type="CDD" id="cd16442">
    <property type="entry name" value="BPL"/>
    <property type="match status" value="1"/>
</dbReference>
<dbReference type="AlphaFoldDB" id="A0AAW1RN02"/>
<evidence type="ECO:0000259" key="3">
    <source>
        <dbReference type="PROSITE" id="PS51733"/>
    </source>
</evidence>
<dbReference type="GO" id="GO:0004077">
    <property type="term" value="F:biotin--[biotin carboxyl-carrier protein] ligase activity"/>
    <property type="evidence" value="ECO:0007669"/>
    <property type="project" value="InterPro"/>
</dbReference>
<reference evidence="4 5" key="1">
    <citation type="journal article" date="2024" name="Nat. Commun.">
        <title>Phylogenomics reveals the evolutionary origins of lichenization in chlorophyte algae.</title>
        <authorList>
            <person name="Puginier C."/>
            <person name="Libourel C."/>
            <person name="Otte J."/>
            <person name="Skaloud P."/>
            <person name="Haon M."/>
            <person name="Grisel S."/>
            <person name="Petersen M."/>
            <person name="Berrin J.G."/>
            <person name="Delaux P.M."/>
            <person name="Dal Grande F."/>
            <person name="Keller J."/>
        </authorList>
    </citation>
    <scope>NUCLEOTIDE SEQUENCE [LARGE SCALE GENOMIC DNA]</scope>
    <source>
        <strain evidence="4 5">SAG 245.80</strain>
    </source>
</reference>
<evidence type="ECO:0000313" key="4">
    <source>
        <dbReference type="EMBL" id="KAK9835207.1"/>
    </source>
</evidence>
<dbReference type="NCBIfam" id="TIGR00121">
    <property type="entry name" value="birA_ligase"/>
    <property type="match status" value="1"/>
</dbReference>
<dbReference type="Gene3D" id="3.30.930.10">
    <property type="entry name" value="Bira Bifunctional Protein, Domain 2"/>
    <property type="match status" value="1"/>
</dbReference>
<keyword evidence="5" id="KW-1185">Reference proteome</keyword>
<dbReference type="InterPro" id="IPR045864">
    <property type="entry name" value="aa-tRNA-synth_II/BPL/LPL"/>
</dbReference>
<dbReference type="PROSITE" id="PS51733">
    <property type="entry name" value="BPL_LPL_CATALYTIC"/>
    <property type="match status" value="1"/>
</dbReference>
<dbReference type="GO" id="GO:0005737">
    <property type="term" value="C:cytoplasm"/>
    <property type="evidence" value="ECO:0007669"/>
    <property type="project" value="TreeGrafter"/>
</dbReference>
<feature type="domain" description="BPL/LPL catalytic" evidence="3">
    <location>
        <begin position="65"/>
        <end position="263"/>
    </location>
</feature>
<proteinExistence type="inferred from homology"/>
<dbReference type="EMBL" id="JALJOU010000029">
    <property type="protein sequence ID" value="KAK9835207.1"/>
    <property type="molecule type" value="Genomic_DNA"/>
</dbReference>
<name>A0AAW1RN02_9CHLO</name>
<dbReference type="SUPFAM" id="SSF55681">
    <property type="entry name" value="Class II aaRS and biotin synthetases"/>
    <property type="match status" value="1"/>
</dbReference>
<evidence type="ECO:0000256" key="1">
    <source>
        <dbReference type="ARBA" id="ARBA00009934"/>
    </source>
</evidence>
<dbReference type="PANTHER" id="PTHR12835">
    <property type="entry name" value="BIOTIN PROTEIN LIGASE"/>
    <property type="match status" value="1"/>
</dbReference>
<dbReference type="InterPro" id="IPR004408">
    <property type="entry name" value="Biotin_CoA_COase_ligase"/>
</dbReference>
<gene>
    <name evidence="4" type="ORF">WJX81_005751</name>
</gene>
<comment type="similarity">
    <text evidence="1">Belongs to the biotin--protein ligase family.</text>
</comment>
<dbReference type="Pfam" id="PF03099">
    <property type="entry name" value="BPL_LplA_LipB"/>
    <property type="match status" value="1"/>
</dbReference>
<dbReference type="PANTHER" id="PTHR12835:SF5">
    <property type="entry name" value="BIOTIN--PROTEIN LIGASE"/>
    <property type="match status" value="1"/>
</dbReference>
<organism evidence="4 5">
    <name type="scientific">Elliptochloris bilobata</name>
    <dbReference type="NCBI Taxonomy" id="381761"/>
    <lineage>
        <taxon>Eukaryota</taxon>
        <taxon>Viridiplantae</taxon>
        <taxon>Chlorophyta</taxon>
        <taxon>core chlorophytes</taxon>
        <taxon>Trebouxiophyceae</taxon>
        <taxon>Trebouxiophyceae incertae sedis</taxon>
        <taxon>Elliptochloris clade</taxon>
        <taxon>Elliptochloris</taxon>
    </lineage>
</organism>
<protein>
    <recommendedName>
        <fullName evidence="3">BPL/LPL catalytic domain-containing protein</fullName>
    </recommendedName>
</protein>
<evidence type="ECO:0000256" key="2">
    <source>
        <dbReference type="ARBA" id="ARBA00022598"/>
    </source>
</evidence>
<dbReference type="Proteomes" id="UP001445335">
    <property type="component" value="Unassembled WGS sequence"/>
</dbReference>
<accession>A0AAW1RN02</accession>
<evidence type="ECO:0000313" key="5">
    <source>
        <dbReference type="Proteomes" id="UP001445335"/>
    </source>
</evidence>